<keyword evidence="3" id="KW-0858">Xylan degradation</keyword>
<dbReference type="PROSITE" id="PS51257">
    <property type="entry name" value="PROKAR_LIPOPROTEIN"/>
    <property type="match status" value="1"/>
</dbReference>
<keyword evidence="7" id="KW-0624">Polysaccharide degradation</keyword>
<evidence type="ECO:0000313" key="8">
    <source>
        <dbReference type="EMBL" id="VAW28047.1"/>
    </source>
</evidence>
<dbReference type="PANTHER" id="PTHR38050">
    <property type="match status" value="1"/>
</dbReference>
<dbReference type="GO" id="GO:0045493">
    <property type="term" value="P:xylan catabolic process"/>
    <property type="evidence" value="ECO:0007669"/>
    <property type="project" value="UniProtKB-KW"/>
</dbReference>
<keyword evidence="2" id="KW-0964">Secreted</keyword>
<evidence type="ECO:0000256" key="4">
    <source>
        <dbReference type="ARBA" id="ARBA00022729"/>
    </source>
</evidence>
<evidence type="ECO:0000256" key="2">
    <source>
        <dbReference type="ARBA" id="ARBA00022525"/>
    </source>
</evidence>
<comment type="subcellular location">
    <subcellularLocation>
        <location evidence="1">Secreted</location>
    </subcellularLocation>
</comment>
<evidence type="ECO:0000256" key="1">
    <source>
        <dbReference type="ARBA" id="ARBA00004613"/>
    </source>
</evidence>
<keyword evidence="5" id="KW-0378">Hydrolase</keyword>
<evidence type="ECO:0000256" key="3">
    <source>
        <dbReference type="ARBA" id="ARBA00022651"/>
    </source>
</evidence>
<keyword evidence="6" id="KW-0119">Carbohydrate metabolism</keyword>
<dbReference type="InterPro" id="IPR043595">
    <property type="entry name" value="FaeB/C/D"/>
</dbReference>
<dbReference type="Pfam" id="PF10503">
    <property type="entry name" value="Esterase_PHB"/>
    <property type="match status" value="1"/>
</dbReference>
<dbReference type="SUPFAM" id="SSF53474">
    <property type="entry name" value="alpha/beta-Hydrolases"/>
    <property type="match status" value="1"/>
</dbReference>
<dbReference type="InterPro" id="IPR010126">
    <property type="entry name" value="Esterase_phb"/>
</dbReference>
<dbReference type="AlphaFoldDB" id="A0A3B0US15"/>
<evidence type="ECO:0000256" key="5">
    <source>
        <dbReference type="ARBA" id="ARBA00022801"/>
    </source>
</evidence>
<name>A0A3B0US15_9ZZZZ</name>
<evidence type="ECO:0000256" key="6">
    <source>
        <dbReference type="ARBA" id="ARBA00023277"/>
    </source>
</evidence>
<feature type="non-terminal residue" evidence="8">
    <location>
        <position position="192"/>
    </location>
</feature>
<dbReference type="PANTHER" id="PTHR38050:SF2">
    <property type="entry name" value="FERULOYL ESTERASE C-RELATED"/>
    <property type="match status" value="1"/>
</dbReference>
<evidence type="ECO:0000256" key="7">
    <source>
        <dbReference type="ARBA" id="ARBA00023326"/>
    </source>
</evidence>
<dbReference type="GO" id="GO:0030600">
    <property type="term" value="F:feruloyl esterase activity"/>
    <property type="evidence" value="ECO:0007669"/>
    <property type="project" value="InterPro"/>
</dbReference>
<dbReference type="GO" id="GO:0005576">
    <property type="term" value="C:extracellular region"/>
    <property type="evidence" value="ECO:0007669"/>
    <property type="project" value="UniProtKB-SubCell"/>
</dbReference>
<keyword evidence="4" id="KW-0732">Signal</keyword>
<sequence>MRNSKNISQSFKIIFLIFLSISCQKLDNVENSDEYGLFTKNIVVDGTTRRYAIYIPKDLANSPHPLIFELHGGGVYIEDMTGEGGLKTPYKLWMNKADSEKFIVIFPEGLNGIYGKPTWNDCRGNATVSSTANDISFISKLLDEVSASYNINANRIYASGTSNGGLMALRLAVELSDKIAAVAATVSAMADS</sequence>
<gene>
    <name evidence="8" type="ORF">MNBD_BACTEROID06-725</name>
</gene>
<proteinExistence type="predicted"/>
<dbReference type="InterPro" id="IPR029058">
    <property type="entry name" value="AB_hydrolase_fold"/>
</dbReference>
<dbReference type="EMBL" id="UOES01000340">
    <property type="protein sequence ID" value="VAW28047.1"/>
    <property type="molecule type" value="Genomic_DNA"/>
</dbReference>
<dbReference type="Gene3D" id="3.40.50.1820">
    <property type="entry name" value="alpha/beta hydrolase"/>
    <property type="match status" value="1"/>
</dbReference>
<organism evidence="8">
    <name type="scientific">hydrothermal vent metagenome</name>
    <dbReference type="NCBI Taxonomy" id="652676"/>
    <lineage>
        <taxon>unclassified sequences</taxon>
        <taxon>metagenomes</taxon>
        <taxon>ecological metagenomes</taxon>
    </lineage>
</organism>
<reference evidence="8" key="1">
    <citation type="submission" date="2018-06" db="EMBL/GenBank/DDBJ databases">
        <authorList>
            <person name="Zhirakovskaya E."/>
        </authorList>
    </citation>
    <scope>NUCLEOTIDE SEQUENCE</scope>
</reference>
<accession>A0A3B0US15</accession>
<protein>
    <submittedName>
        <fullName evidence="8">LpqC</fullName>
    </submittedName>
</protein>